<dbReference type="InterPro" id="IPR011701">
    <property type="entry name" value="MFS"/>
</dbReference>
<feature type="transmembrane region" description="Helical" evidence="6">
    <location>
        <begin position="180"/>
        <end position="202"/>
    </location>
</feature>
<evidence type="ECO:0000313" key="8">
    <source>
        <dbReference type="EMBL" id="SHK85287.1"/>
    </source>
</evidence>
<feature type="transmembrane region" description="Helical" evidence="6">
    <location>
        <begin position="356"/>
        <end position="380"/>
    </location>
</feature>
<protein>
    <submittedName>
        <fullName evidence="8">MFS transporter, CP family, cyanate transporter</fullName>
    </submittedName>
</protein>
<dbReference type="SUPFAM" id="SSF103473">
    <property type="entry name" value="MFS general substrate transporter"/>
    <property type="match status" value="1"/>
</dbReference>
<evidence type="ECO:0000256" key="5">
    <source>
        <dbReference type="SAM" id="MobiDB-lite"/>
    </source>
</evidence>
<evidence type="ECO:0000259" key="7">
    <source>
        <dbReference type="PROSITE" id="PS50850"/>
    </source>
</evidence>
<feature type="transmembrane region" description="Helical" evidence="6">
    <location>
        <begin position="29"/>
        <end position="54"/>
    </location>
</feature>
<comment type="subcellular location">
    <subcellularLocation>
        <location evidence="1">Cell membrane</location>
        <topology evidence="1">Multi-pass membrane protein</topology>
    </subcellularLocation>
</comment>
<feature type="transmembrane region" description="Helical" evidence="6">
    <location>
        <begin position="298"/>
        <end position="317"/>
    </location>
</feature>
<dbReference type="Proteomes" id="UP000184452">
    <property type="component" value="Unassembled WGS sequence"/>
</dbReference>
<feature type="transmembrane region" description="Helical" evidence="6">
    <location>
        <begin position="267"/>
        <end position="286"/>
    </location>
</feature>
<keyword evidence="4 6" id="KW-0472">Membrane</keyword>
<feature type="transmembrane region" description="Helical" evidence="6">
    <location>
        <begin position="386"/>
        <end position="405"/>
    </location>
</feature>
<feature type="transmembrane region" description="Helical" evidence="6">
    <location>
        <begin position="121"/>
        <end position="139"/>
    </location>
</feature>
<keyword evidence="3 6" id="KW-1133">Transmembrane helix</keyword>
<proteinExistence type="predicted"/>
<dbReference type="OrthoDB" id="5317164at2"/>
<dbReference type="Gene3D" id="1.20.1250.20">
    <property type="entry name" value="MFS general substrate transporter like domains"/>
    <property type="match status" value="1"/>
</dbReference>
<dbReference type="InterPro" id="IPR020846">
    <property type="entry name" value="MFS_dom"/>
</dbReference>
<dbReference type="EMBL" id="FQZK01000037">
    <property type="protein sequence ID" value="SHK85287.1"/>
    <property type="molecule type" value="Genomic_DNA"/>
</dbReference>
<evidence type="ECO:0000256" key="4">
    <source>
        <dbReference type="ARBA" id="ARBA00023136"/>
    </source>
</evidence>
<feature type="region of interest" description="Disordered" evidence="5">
    <location>
        <begin position="1"/>
        <end position="20"/>
    </location>
</feature>
<dbReference type="GO" id="GO:0005886">
    <property type="term" value="C:plasma membrane"/>
    <property type="evidence" value="ECO:0007669"/>
    <property type="project" value="UniProtKB-SubCell"/>
</dbReference>
<dbReference type="InterPro" id="IPR036259">
    <property type="entry name" value="MFS_trans_sf"/>
</dbReference>
<evidence type="ECO:0000256" key="3">
    <source>
        <dbReference type="ARBA" id="ARBA00022989"/>
    </source>
</evidence>
<feature type="transmembrane region" description="Helical" evidence="6">
    <location>
        <begin position="151"/>
        <end position="174"/>
    </location>
</feature>
<sequence length="441" mass="45290">MSPSSMTAVADRSSVRPAPVPTTARRGRILAFTAIACAALNLRLVVTSLSPLLATVSAEFGFNATVVGVFGTLPLVAFAVFGLVTPVIMRRIGPEATVVLSMALTAAGQALRAFAPGTGTLLLLTAVALTGAALGNVVLPPLIKQYFPDRLAALSTVQMVAIHLGALFPPLVAVPLAEAFGWRTALGAWAVVAVAAGLLWAVRWASPDARRTGRAARADQGPELARPLYRVGMAWRTALLFGLVTWNVFTLFTWLPALLTDAGHTSAYSGSMVSLMVGVSLLFGLVAPTVTARAADTFPIVALGVAGYAAGYLGLALGPAWLAPLWACFLGLGTSLFVVVMTMINTRATTARGSASLSGFVQGVGSGVALGGPLLFGLFAELTGGWTLSYALVAGGSLAGALVVARLERTPWTIEAAAAGHRPARRGRRAAGGRRPGARAA</sequence>
<evidence type="ECO:0000256" key="2">
    <source>
        <dbReference type="ARBA" id="ARBA00022692"/>
    </source>
</evidence>
<dbReference type="InterPro" id="IPR052524">
    <property type="entry name" value="MFS_Cyanate_Porter"/>
</dbReference>
<accession>A0A1M6VV06</accession>
<feature type="transmembrane region" description="Helical" evidence="6">
    <location>
        <begin position="233"/>
        <end position="255"/>
    </location>
</feature>
<evidence type="ECO:0000256" key="6">
    <source>
        <dbReference type="SAM" id="Phobius"/>
    </source>
</evidence>
<feature type="domain" description="Major facilitator superfamily (MFS) profile" evidence="7">
    <location>
        <begin position="29"/>
        <end position="412"/>
    </location>
</feature>
<dbReference type="PROSITE" id="PS50850">
    <property type="entry name" value="MFS"/>
    <property type="match status" value="1"/>
</dbReference>
<dbReference type="Pfam" id="PF07690">
    <property type="entry name" value="MFS_1"/>
    <property type="match status" value="1"/>
</dbReference>
<dbReference type="PANTHER" id="PTHR23523">
    <property type="match status" value="1"/>
</dbReference>
<feature type="transmembrane region" description="Helical" evidence="6">
    <location>
        <begin position="60"/>
        <end position="84"/>
    </location>
</feature>
<dbReference type="RefSeq" id="WP_143173523.1">
    <property type="nucleotide sequence ID" value="NZ_FQZK01000037.1"/>
</dbReference>
<keyword evidence="2 6" id="KW-0812">Transmembrane</keyword>
<name>A0A1M6VV06_9ACTN</name>
<dbReference type="AlphaFoldDB" id="A0A1M6VV06"/>
<organism evidence="8 9">
    <name type="scientific">Nocardiopsis flavescens</name>
    <dbReference type="NCBI Taxonomy" id="758803"/>
    <lineage>
        <taxon>Bacteria</taxon>
        <taxon>Bacillati</taxon>
        <taxon>Actinomycetota</taxon>
        <taxon>Actinomycetes</taxon>
        <taxon>Streptosporangiales</taxon>
        <taxon>Nocardiopsidaceae</taxon>
        <taxon>Nocardiopsis</taxon>
    </lineage>
</organism>
<evidence type="ECO:0000256" key="1">
    <source>
        <dbReference type="ARBA" id="ARBA00004651"/>
    </source>
</evidence>
<dbReference type="PANTHER" id="PTHR23523:SF2">
    <property type="entry name" value="2-NITROIMIDAZOLE TRANSPORTER"/>
    <property type="match status" value="1"/>
</dbReference>
<feature type="transmembrane region" description="Helical" evidence="6">
    <location>
        <begin position="323"/>
        <end position="344"/>
    </location>
</feature>
<feature type="transmembrane region" description="Helical" evidence="6">
    <location>
        <begin position="96"/>
        <end position="115"/>
    </location>
</feature>
<feature type="region of interest" description="Disordered" evidence="5">
    <location>
        <begin position="418"/>
        <end position="441"/>
    </location>
</feature>
<evidence type="ECO:0000313" key="9">
    <source>
        <dbReference type="Proteomes" id="UP000184452"/>
    </source>
</evidence>
<reference evidence="8 9" key="1">
    <citation type="submission" date="2016-11" db="EMBL/GenBank/DDBJ databases">
        <authorList>
            <person name="Jaros S."/>
            <person name="Januszkiewicz K."/>
            <person name="Wedrychowicz H."/>
        </authorList>
    </citation>
    <scope>NUCLEOTIDE SEQUENCE [LARGE SCALE GENOMIC DNA]</scope>
    <source>
        <strain evidence="8 9">CGMCC 4.5723</strain>
    </source>
</reference>
<keyword evidence="9" id="KW-1185">Reference proteome</keyword>
<dbReference type="GO" id="GO:0022857">
    <property type="term" value="F:transmembrane transporter activity"/>
    <property type="evidence" value="ECO:0007669"/>
    <property type="project" value="InterPro"/>
</dbReference>
<feature type="compositionally biased region" description="Basic residues" evidence="5">
    <location>
        <begin position="422"/>
        <end position="432"/>
    </location>
</feature>
<gene>
    <name evidence="8" type="ORF">SAMN05421803_13731</name>
</gene>
<dbReference type="STRING" id="758803.SAMN05421803_13731"/>